<dbReference type="EMBL" id="GBXM01089486">
    <property type="protein sequence ID" value="JAH19091.1"/>
    <property type="molecule type" value="Transcribed_RNA"/>
</dbReference>
<name>A0A0E9QMY2_ANGAN</name>
<protein>
    <submittedName>
        <fullName evidence="1">Uncharacterized protein</fullName>
    </submittedName>
</protein>
<reference evidence="1" key="1">
    <citation type="submission" date="2014-11" db="EMBL/GenBank/DDBJ databases">
        <authorList>
            <person name="Amaro Gonzalez C."/>
        </authorList>
    </citation>
    <scope>NUCLEOTIDE SEQUENCE</scope>
</reference>
<reference evidence="1" key="2">
    <citation type="journal article" date="2015" name="Fish Shellfish Immunol.">
        <title>Early steps in the European eel (Anguilla anguilla)-Vibrio vulnificus interaction in the gills: Role of the RtxA13 toxin.</title>
        <authorList>
            <person name="Callol A."/>
            <person name="Pajuelo D."/>
            <person name="Ebbesson L."/>
            <person name="Teles M."/>
            <person name="MacKenzie S."/>
            <person name="Amaro C."/>
        </authorList>
    </citation>
    <scope>NUCLEOTIDE SEQUENCE</scope>
</reference>
<proteinExistence type="predicted"/>
<accession>A0A0E9QMY2</accession>
<organism evidence="1">
    <name type="scientific">Anguilla anguilla</name>
    <name type="common">European freshwater eel</name>
    <name type="synonym">Muraena anguilla</name>
    <dbReference type="NCBI Taxonomy" id="7936"/>
    <lineage>
        <taxon>Eukaryota</taxon>
        <taxon>Metazoa</taxon>
        <taxon>Chordata</taxon>
        <taxon>Craniata</taxon>
        <taxon>Vertebrata</taxon>
        <taxon>Euteleostomi</taxon>
        <taxon>Actinopterygii</taxon>
        <taxon>Neopterygii</taxon>
        <taxon>Teleostei</taxon>
        <taxon>Anguilliformes</taxon>
        <taxon>Anguillidae</taxon>
        <taxon>Anguilla</taxon>
    </lineage>
</organism>
<evidence type="ECO:0000313" key="1">
    <source>
        <dbReference type="EMBL" id="JAH17822.1"/>
    </source>
</evidence>
<dbReference type="AlphaFoldDB" id="A0A0E9QMY2"/>
<dbReference type="EMBL" id="GBXM01090755">
    <property type="protein sequence ID" value="JAH17822.1"/>
    <property type="molecule type" value="Transcribed_RNA"/>
</dbReference>
<sequence length="43" mass="4901">MYGLKTFYLDVTGILPIRDVLHVDYSLVSKESTEILSVRASRN</sequence>